<evidence type="ECO:0000259" key="3">
    <source>
        <dbReference type="PROSITE" id="PS50994"/>
    </source>
</evidence>
<dbReference type="InterPro" id="IPR012337">
    <property type="entry name" value="RNaseH-like_sf"/>
</dbReference>
<name>A0A224YW61_9ACAR</name>
<accession>A0A224YW61</accession>
<evidence type="ECO:0000313" key="4">
    <source>
        <dbReference type="EMBL" id="MAA21846.1"/>
    </source>
</evidence>
<dbReference type="GO" id="GO:0003676">
    <property type="term" value="F:nucleic acid binding"/>
    <property type="evidence" value="ECO:0007669"/>
    <property type="project" value="InterPro"/>
</dbReference>
<dbReference type="InterPro" id="IPR036397">
    <property type="entry name" value="RNaseH_sf"/>
</dbReference>
<sequence>MKALGRSYVWWPKMDADIEHKVNVCGTCQASRPDPPQAPVHHWERTRTPWSRLHVDFAGPFQGQVFFIVVDSFSKWLEVVPVSSMTSSTVIRCLRRLFATHGLPDIIVSDNAAQFVSDEFRQFLAGGLIQQVTSAPFHPATNGQAERMVRTTKDSLKRIIQGDWDRRLTSFLLQQHVTPCTSTGRSPAELLFNRRPKTLLDRLHPDRMRDDQGQTVCTEGEPRPARSFAFGDAVYVRNYAPGPRWVPGSVAEVVGPLSYRVDSPDGQELRRHVDQMRRRHVDSELAEQPQASNSARPKDSRIDTDQTGSRSSSRHVRRPAYLNDFI</sequence>
<feature type="region of interest" description="Disordered" evidence="2">
    <location>
        <begin position="276"/>
        <end position="326"/>
    </location>
</feature>
<evidence type="ECO:0000256" key="1">
    <source>
        <dbReference type="ARBA" id="ARBA00012493"/>
    </source>
</evidence>
<dbReference type="AlphaFoldDB" id="A0A224YW61"/>
<dbReference type="InterPro" id="IPR041588">
    <property type="entry name" value="Integrase_H2C2"/>
</dbReference>
<dbReference type="EMBL" id="GFPF01010700">
    <property type="protein sequence ID" value="MAA21846.1"/>
    <property type="molecule type" value="Transcribed_RNA"/>
</dbReference>
<dbReference type="InterPro" id="IPR050951">
    <property type="entry name" value="Retrovirus_Pol_polyprotein"/>
</dbReference>
<dbReference type="Gene3D" id="3.30.420.10">
    <property type="entry name" value="Ribonuclease H-like superfamily/Ribonuclease H"/>
    <property type="match status" value="1"/>
</dbReference>
<evidence type="ECO:0000256" key="2">
    <source>
        <dbReference type="SAM" id="MobiDB-lite"/>
    </source>
</evidence>
<dbReference type="FunFam" id="3.30.420.10:FF:000063">
    <property type="entry name" value="Retrovirus-related Pol polyprotein from transposon 297-like Protein"/>
    <property type="match status" value="1"/>
</dbReference>
<dbReference type="PANTHER" id="PTHR37984">
    <property type="entry name" value="PROTEIN CBG26694"/>
    <property type="match status" value="1"/>
</dbReference>
<protein>
    <recommendedName>
        <fullName evidence="1">RNA-directed DNA polymerase</fullName>
        <ecNumber evidence="1">2.7.7.49</ecNumber>
    </recommendedName>
</protein>
<dbReference type="PROSITE" id="PS50994">
    <property type="entry name" value="INTEGRASE"/>
    <property type="match status" value="1"/>
</dbReference>
<dbReference type="PANTHER" id="PTHR37984:SF12">
    <property type="entry name" value="RIBONUCLEASE H"/>
    <property type="match status" value="1"/>
</dbReference>
<dbReference type="Gene3D" id="1.10.340.70">
    <property type="match status" value="1"/>
</dbReference>
<dbReference type="GO" id="GO:0003964">
    <property type="term" value="F:RNA-directed DNA polymerase activity"/>
    <property type="evidence" value="ECO:0007669"/>
    <property type="project" value="UniProtKB-EC"/>
</dbReference>
<reference evidence="4" key="1">
    <citation type="journal article" date="2017" name="Parasit. Vectors">
        <title>Sialotranscriptomics of Rhipicephalus zambeziensis reveals intricate expression profiles of secretory proteins and suggests tight temporal transcriptional regulation during blood-feeding.</title>
        <authorList>
            <person name="de Castro M.H."/>
            <person name="de Klerk D."/>
            <person name="Pienaar R."/>
            <person name="Rees D.J.G."/>
            <person name="Mans B.J."/>
        </authorList>
    </citation>
    <scope>NUCLEOTIDE SEQUENCE</scope>
    <source>
        <tissue evidence="4">Salivary glands</tissue>
    </source>
</reference>
<organism evidence="4">
    <name type="scientific">Rhipicephalus zambeziensis</name>
    <dbReference type="NCBI Taxonomy" id="60191"/>
    <lineage>
        <taxon>Eukaryota</taxon>
        <taxon>Metazoa</taxon>
        <taxon>Ecdysozoa</taxon>
        <taxon>Arthropoda</taxon>
        <taxon>Chelicerata</taxon>
        <taxon>Arachnida</taxon>
        <taxon>Acari</taxon>
        <taxon>Parasitiformes</taxon>
        <taxon>Ixodida</taxon>
        <taxon>Ixodoidea</taxon>
        <taxon>Ixodidae</taxon>
        <taxon>Rhipicephalinae</taxon>
        <taxon>Rhipicephalus</taxon>
        <taxon>Rhipicephalus</taxon>
    </lineage>
</organism>
<dbReference type="GO" id="GO:0015074">
    <property type="term" value="P:DNA integration"/>
    <property type="evidence" value="ECO:0007669"/>
    <property type="project" value="InterPro"/>
</dbReference>
<dbReference type="SUPFAM" id="SSF53098">
    <property type="entry name" value="Ribonuclease H-like"/>
    <property type="match status" value="1"/>
</dbReference>
<feature type="domain" description="Integrase catalytic" evidence="3">
    <location>
        <begin position="45"/>
        <end position="213"/>
    </location>
</feature>
<proteinExistence type="predicted"/>
<dbReference type="EC" id="2.7.7.49" evidence="1"/>
<dbReference type="Pfam" id="PF00665">
    <property type="entry name" value="rve"/>
    <property type="match status" value="1"/>
</dbReference>
<dbReference type="Pfam" id="PF17921">
    <property type="entry name" value="Integrase_H2C2"/>
    <property type="match status" value="1"/>
</dbReference>
<dbReference type="InterPro" id="IPR001584">
    <property type="entry name" value="Integrase_cat-core"/>
</dbReference>